<keyword evidence="2" id="KW-1185">Reference proteome</keyword>
<evidence type="ECO:0000313" key="2">
    <source>
        <dbReference type="Proteomes" id="UP000643165"/>
    </source>
</evidence>
<evidence type="ECO:0000313" key="1">
    <source>
        <dbReference type="EMBL" id="GIJ23576.1"/>
    </source>
</evidence>
<dbReference type="NCBIfam" id="NF033564">
    <property type="entry name" value="transpos_ISAs1"/>
    <property type="match status" value="1"/>
</dbReference>
<comment type="caution">
    <text evidence="1">The sequence shown here is derived from an EMBL/GenBank/DDBJ whole genome shotgun (WGS) entry which is preliminary data.</text>
</comment>
<reference evidence="1 2" key="1">
    <citation type="submission" date="2021-01" db="EMBL/GenBank/DDBJ databases">
        <title>Whole genome shotgun sequence of Verrucosispora lutea NBRC 106530.</title>
        <authorList>
            <person name="Komaki H."/>
            <person name="Tamura T."/>
        </authorList>
    </citation>
    <scope>NUCLEOTIDE SEQUENCE [LARGE SCALE GENOMIC DNA]</scope>
    <source>
        <strain evidence="1 2">NBRC 106530</strain>
    </source>
</reference>
<sequence>MVAVKGNQPKLFAQLKALPWAQVPVGDQTRDTGHGRKETRTVKAITIQTPGGLGFPHVQQAVRITRTHTIKGRTTRETAYLTVSLPAEQAQPTDLGAWARSEWHIENRLHYVRDVTLREDAHQTRTGNGPTVFATLRNTPIGYHRTNGATNIAEATRRANRRPHDLIDAVTRRNPTTQ</sequence>
<protein>
    <recommendedName>
        <fullName evidence="3">ISAs1 family transposase</fullName>
    </recommendedName>
</protein>
<proteinExistence type="predicted"/>
<dbReference type="PANTHER" id="PTHR30298">
    <property type="entry name" value="H REPEAT-ASSOCIATED PREDICTED TRANSPOSASE"/>
    <property type="match status" value="1"/>
</dbReference>
<dbReference type="EMBL" id="BOPB01000025">
    <property type="protein sequence ID" value="GIJ23576.1"/>
    <property type="molecule type" value="Genomic_DNA"/>
</dbReference>
<evidence type="ECO:0008006" key="3">
    <source>
        <dbReference type="Google" id="ProtNLM"/>
    </source>
</evidence>
<organism evidence="1 2">
    <name type="scientific">Micromonospora lutea</name>
    <dbReference type="NCBI Taxonomy" id="419825"/>
    <lineage>
        <taxon>Bacteria</taxon>
        <taxon>Bacillati</taxon>
        <taxon>Actinomycetota</taxon>
        <taxon>Actinomycetes</taxon>
        <taxon>Micromonosporales</taxon>
        <taxon>Micromonosporaceae</taxon>
        <taxon>Micromonospora</taxon>
    </lineage>
</organism>
<dbReference type="Proteomes" id="UP000643165">
    <property type="component" value="Unassembled WGS sequence"/>
</dbReference>
<dbReference type="PANTHER" id="PTHR30298:SF0">
    <property type="entry name" value="PROTEIN YBFL-RELATED"/>
    <property type="match status" value="1"/>
</dbReference>
<dbReference type="InterPro" id="IPR051698">
    <property type="entry name" value="Transposase_11-like"/>
</dbReference>
<gene>
    <name evidence="1" type="ORF">Vlu01_42000</name>
</gene>
<dbReference type="InterPro" id="IPR047647">
    <property type="entry name" value="ISAs1_transpos"/>
</dbReference>
<name>A0ABQ4J052_9ACTN</name>
<accession>A0ABQ4J052</accession>